<evidence type="ECO:0000259" key="2">
    <source>
        <dbReference type="Pfam" id="PF00501"/>
    </source>
</evidence>
<protein>
    <submittedName>
        <fullName evidence="4">Malonyl-CoA synthase</fullName>
    </submittedName>
</protein>
<dbReference type="RefSeq" id="WP_255854012.1">
    <property type="nucleotide sequence ID" value="NZ_CP073347.1"/>
</dbReference>
<evidence type="ECO:0000313" key="4">
    <source>
        <dbReference type="EMBL" id="UTW11961.1"/>
    </source>
</evidence>
<feature type="domain" description="AMP-dependent synthetase/ligase" evidence="2">
    <location>
        <begin position="25"/>
        <end position="363"/>
    </location>
</feature>
<accession>A0ABY5HM25</accession>
<dbReference type="EMBL" id="CP073347">
    <property type="protein sequence ID" value="UTW11961.1"/>
    <property type="molecule type" value="Genomic_DNA"/>
</dbReference>
<organism evidence="4 5">
    <name type="scientific">Marinobacterium rhizophilum</name>
    <dbReference type="NCBI Taxonomy" id="420402"/>
    <lineage>
        <taxon>Bacteria</taxon>
        <taxon>Pseudomonadati</taxon>
        <taxon>Pseudomonadota</taxon>
        <taxon>Gammaproteobacteria</taxon>
        <taxon>Oceanospirillales</taxon>
        <taxon>Oceanospirillaceae</taxon>
        <taxon>Marinobacterium</taxon>
    </lineage>
</organism>
<evidence type="ECO:0000313" key="5">
    <source>
        <dbReference type="Proteomes" id="UP001058461"/>
    </source>
</evidence>
<evidence type="ECO:0000259" key="3">
    <source>
        <dbReference type="Pfam" id="PF13193"/>
    </source>
</evidence>
<dbReference type="CDD" id="cd05941">
    <property type="entry name" value="MCS"/>
    <property type="match status" value="1"/>
</dbReference>
<feature type="domain" description="AMP-binding enzyme C-terminal" evidence="3">
    <location>
        <begin position="414"/>
        <end position="490"/>
    </location>
</feature>
<dbReference type="PRINTS" id="PR00154">
    <property type="entry name" value="AMPBINDING"/>
</dbReference>
<dbReference type="Pfam" id="PF00501">
    <property type="entry name" value="AMP-binding"/>
    <property type="match status" value="1"/>
</dbReference>
<dbReference type="InterPro" id="IPR025110">
    <property type="entry name" value="AMP-bd_C"/>
</dbReference>
<dbReference type="Pfam" id="PF13193">
    <property type="entry name" value="AMP-binding_C"/>
    <property type="match status" value="1"/>
</dbReference>
<dbReference type="InterPro" id="IPR020845">
    <property type="entry name" value="AMP-binding_CS"/>
</dbReference>
<sequence>MRSNLYDEFYDRFPSDMRSTFIENENGSIYSYSQLHRSSSQLANLLVQLGLKKGDRVAAQVDKSAQAVFLYLACIRAGLAFVPLNTAYKEHELEYFFEDAEPGLVVVGTRYYEAVERIATQAGVKNLETLDSTGGGSLIEKATGQSVKFETVTCKADDTAAILYTSGTTGKPKGAMITHRNLFSNARTLHKLWGWQSADVLLHALPIFHIHGLFVACNCVLMNGSSILFISRFDCDKVIDLLPRSTVMMGVPTFYTRLLSENRFNASICSNMRLFISGSAPLLEQTFEEFKQRTGHVILERYGMTEAGMITSNPLNGERISGTVGLPLPGTEVRLVDEYGHVLPNGREGRLEVKGDNVFLGYWRMPEKTAKDLTADGFLKTGDIAVINDQGYVSIVGRTKDLVISGGYNVYPKEVELCIDKLDQVLESAVIGLPDPDYGEAVTAVVVLHPKGAELTEDRLIEHVKYTLAGYKVPKRVYFIDALPRNAMGKVQKNILRENFSF</sequence>
<dbReference type="SUPFAM" id="SSF56801">
    <property type="entry name" value="Acetyl-CoA synthetase-like"/>
    <property type="match status" value="1"/>
</dbReference>
<dbReference type="InterPro" id="IPR045851">
    <property type="entry name" value="AMP-bd_C_sf"/>
</dbReference>
<dbReference type="Gene3D" id="3.40.50.12780">
    <property type="entry name" value="N-terminal domain of ligase-like"/>
    <property type="match status" value="1"/>
</dbReference>
<reference evidence="4" key="1">
    <citation type="submission" date="2021-04" db="EMBL/GenBank/DDBJ databases">
        <title>Oceanospirillales bacteria with DddD are important DMSP degraders in coastal seawater.</title>
        <authorList>
            <person name="Liu J."/>
        </authorList>
    </citation>
    <scope>NUCLEOTIDE SEQUENCE</scope>
    <source>
        <strain evidence="4">D13-1</strain>
    </source>
</reference>
<name>A0ABY5HM25_9GAMM</name>
<dbReference type="InterPro" id="IPR020459">
    <property type="entry name" value="AMP-binding"/>
</dbReference>
<dbReference type="PANTHER" id="PTHR43201">
    <property type="entry name" value="ACYL-COA SYNTHETASE"/>
    <property type="match status" value="1"/>
</dbReference>
<dbReference type="PROSITE" id="PS00455">
    <property type="entry name" value="AMP_BINDING"/>
    <property type="match status" value="1"/>
</dbReference>
<dbReference type="InterPro" id="IPR000873">
    <property type="entry name" value="AMP-dep_synth/lig_dom"/>
</dbReference>
<gene>
    <name evidence="4" type="ORF">KDW95_22450</name>
</gene>
<comment type="similarity">
    <text evidence="1">Belongs to the ATP-dependent AMP-binding enzyme family.</text>
</comment>
<evidence type="ECO:0000256" key="1">
    <source>
        <dbReference type="ARBA" id="ARBA00006432"/>
    </source>
</evidence>
<dbReference type="Gene3D" id="3.30.300.30">
    <property type="match status" value="1"/>
</dbReference>
<dbReference type="InterPro" id="IPR042099">
    <property type="entry name" value="ANL_N_sf"/>
</dbReference>
<dbReference type="NCBIfam" id="NF005702">
    <property type="entry name" value="PRK07514.1"/>
    <property type="match status" value="1"/>
</dbReference>
<keyword evidence="5" id="KW-1185">Reference proteome</keyword>
<proteinExistence type="inferred from homology"/>
<dbReference type="PANTHER" id="PTHR43201:SF8">
    <property type="entry name" value="ACYL-COA SYNTHETASE FAMILY MEMBER 3"/>
    <property type="match status" value="1"/>
</dbReference>
<dbReference type="Proteomes" id="UP001058461">
    <property type="component" value="Chromosome"/>
</dbReference>